<dbReference type="Proteomes" id="UP000002630">
    <property type="component" value="Linkage Group LG13"/>
</dbReference>
<dbReference type="OrthoDB" id="10010208at2759"/>
<dbReference type="InterPro" id="IPR053259">
    <property type="entry name" value="Golvesin-related_Golgi"/>
</dbReference>
<dbReference type="PANTHER" id="PTHR32301:SF6">
    <property type="entry name" value="GOLVESIN-RELATED"/>
    <property type="match status" value="1"/>
</dbReference>
<dbReference type="EMBL" id="FN649738">
    <property type="protein sequence ID" value="CBN74365.1"/>
    <property type="molecule type" value="Genomic_DNA"/>
</dbReference>
<sequence>MVGAAVWRSPGCQAIYTRASMDTDPPTYCTMFHHMVKNGGTAVRDQLILASEIQGRDVPGLCVIGPSSAEACLDALHHSSVIMGYVELLRDPMEELGRRCDYFTMMRHPIDRLVSAFYYCPTFHDKQVRPNKWCGGHSHPDPLTSRLLDFAREDWMCKAMFQLSFASYCPPGAFCEHDMVEEPPTHLNGVEDWSLLAVAEDVLLSYTAVGIFEEWELSMELFDAVISSPVQQWGGEEAVNPGPKSSEREMLLRWAHSSPEIRQAVGGDLLLYDLALSIFKRQTAEALGTVWKNGGTSLARESEKLRSY</sequence>
<accession>D8LHT4</accession>
<dbReference type="PANTHER" id="PTHR32301">
    <property type="entry name" value="COUNTIN RECEPTOR CNR3-RELATED"/>
    <property type="match status" value="1"/>
</dbReference>
<dbReference type="InParanoid" id="D8LHT4"/>
<organism evidence="1 2">
    <name type="scientific">Ectocarpus siliculosus</name>
    <name type="common">Brown alga</name>
    <name type="synonym">Conferva siliculosa</name>
    <dbReference type="NCBI Taxonomy" id="2880"/>
    <lineage>
        <taxon>Eukaryota</taxon>
        <taxon>Sar</taxon>
        <taxon>Stramenopiles</taxon>
        <taxon>Ochrophyta</taxon>
        <taxon>PX clade</taxon>
        <taxon>Phaeophyceae</taxon>
        <taxon>Ectocarpales</taxon>
        <taxon>Ectocarpaceae</taxon>
        <taxon>Ectocarpus</taxon>
    </lineage>
</organism>
<dbReference type="EMBL" id="FN648376">
    <property type="protein sequence ID" value="CBN74365.1"/>
    <property type="molecule type" value="Genomic_DNA"/>
</dbReference>
<evidence type="ECO:0000313" key="2">
    <source>
        <dbReference type="Proteomes" id="UP000002630"/>
    </source>
</evidence>
<dbReference type="InterPro" id="IPR027417">
    <property type="entry name" value="P-loop_NTPase"/>
</dbReference>
<dbReference type="Gene3D" id="3.40.50.300">
    <property type="entry name" value="P-loop containing nucleotide triphosphate hydrolases"/>
    <property type="match status" value="1"/>
</dbReference>
<gene>
    <name evidence="1" type="ORF">Esi_0020_0033</name>
</gene>
<evidence type="ECO:0000313" key="1">
    <source>
        <dbReference type="EMBL" id="CBN74365.1"/>
    </source>
</evidence>
<name>D8LHT4_ECTSI</name>
<keyword evidence="2" id="KW-1185">Reference proteome</keyword>
<evidence type="ECO:0008006" key="3">
    <source>
        <dbReference type="Google" id="ProtNLM"/>
    </source>
</evidence>
<reference evidence="1 2" key="1">
    <citation type="journal article" date="2010" name="Nature">
        <title>The Ectocarpus genome and the independent evolution of multicellularity in brown algae.</title>
        <authorList>
            <person name="Cock J.M."/>
            <person name="Sterck L."/>
            <person name="Rouze P."/>
            <person name="Scornet D."/>
            <person name="Allen A.E."/>
            <person name="Amoutzias G."/>
            <person name="Anthouard V."/>
            <person name="Artiguenave F."/>
            <person name="Aury J.M."/>
            <person name="Badger J.H."/>
            <person name="Beszteri B."/>
            <person name="Billiau K."/>
            <person name="Bonnet E."/>
            <person name="Bothwell J.H."/>
            <person name="Bowler C."/>
            <person name="Boyen C."/>
            <person name="Brownlee C."/>
            <person name="Carrano C.J."/>
            <person name="Charrier B."/>
            <person name="Cho G.Y."/>
            <person name="Coelho S.M."/>
            <person name="Collen J."/>
            <person name="Corre E."/>
            <person name="Da Silva C."/>
            <person name="Delage L."/>
            <person name="Delaroque N."/>
            <person name="Dittami S.M."/>
            <person name="Doulbeau S."/>
            <person name="Elias M."/>
            <person name="Farnham G."/>
            <person name="Gachon C.M."/>
            <person name="Gschloessl B."/>
            <person name="Heesch S."/>
            <person name="Jabbari K."/>
            <person name="Jubin C."/>
            <person name="Kawai H."/>
            <person name="Kimura K."/>
            <person name="Kloareg B."/>
            <person name="Kupper F.C."/>
            <person name="Lang D."/>
            <person name="Le Bail A."/>
            <person name="Leblanc C."/>
            <person name="Lerouge P."/>
            <person name="Lohr M."/>
            <person name="Lopez P.J."/>
            <person name="Martens C."/>
            <person name="Maumus F."/>
            <person name="Michel G."/>
            <person name="Miranda-Saavedra D."/>
            <person name="Morales J."/>
            <person name="Moreau H."/>
            <person name="Motomura T."/>
            <person name="Nagasato C."/>
            <person name="Napoli C.A."/>
            <person name="Nelson D.R."/>
            <person name="Nyvall-Collen P."/>
            <person name="Peters A.F."/>
            <person name="Pommier C."/>
            <person name="Potin P."/>
            <person name="Poulain J."/>
            <person name="Quesneville H."/>
            <person name="Read B."/>
            <person name="Rensing S.A."/>
            <person name="Ritter A."/>
            <person name="Rousvoal S."/>
            <person name="Samanta M."/>
            <person name="Samson G."/>
            <person name="Schroeder D.C."/>
            <person name="Segurens B."/>
            <person name="Strittmatter M."/>
            <person name="Tonon T."/>
            <person name="Tregear J.W."/>
            <person name="Valentin K."/>
            <person name="von Dassow P."/>
            <person name="Yamagishi T."/>
            <person name="Van de Peer Y."/>
            <person name="Wincker P."/>
        </authorList>
    </citation>
    <scope>NUCLEOTIDE SEQUENCE [LARGE SCALE GENOMIC DNA]</scope>
    <source>
        <strain evidence="2">Ec32 / CCAP1310/4</strain>
    </source>
</reference>
<protein>
    <recommendedName>
        <fullName evidence="3">Sulfotransferase domain-containing protein</fullName>
    </recommendedName>
</protein>
<proteinExistence type="predicted"/>
<dbReference type="AlphaFoldDB" id="D8LHT4"/>